<dbReference type="PROSITE" id="PS50109">
    <property type="entry name" value="HIS_KIN"/>
    <property type="match status" value="1"/>
</dbReference>
<dbReference type="OrthoDB" id="9797605at2"/>
<dbReference type="InterPro" id="IPR033480">
    <property type="entry name" value="sCache_2"/>
</dbReference>
<dbReference type="SMART" id="SM00387">
    <property type="entry name" value="HATPase_c"/>
    <property type="match status" value="1"/>
</dbReference>
<dbReference type="RefSeq" id="WP_151125993.1">
    <property type="nucleotide sequence ID" value="NZ_CP088081.1"/>
</dbReference>
<evidence type="ECO:0000313" key="12">
    <source>
        <dbReference type="Proteomes" id="UP000430120"/>
    </source>
</evidence>
<keyword evidence="5 11" id="KW-0418">Kinase</keyword>
<dbReference type="InterPro" id="IPR035965">
    <property type="entry name" value="PAS-like_dom_sf"/>
</dbReference>
<proteinExistence type="predicted"/>
<dbReference type="GO" id="GO:0005886">
    <property type="term" value="C:plasma membrane"/>
    <property type="evidence" value="ECO:0007669"/>
    <property type="project" value="UniProtKB-SubCell"/>
</dbReference>
<evidence type="ECO:0000259" key="10">
    <source>
        <dbReference type="PROSITE" id="PS50109"/>
    </source>
</evidence>
<dbReference type="CDD" id="cd16917">
    <property type="entry name" value="HATPase_UhpB-NarQ-NarX-like"/>
    <property type="match status" value="1"/>
</dbReference>
<dbReference type="Pfam" id="PF07730">
    <property type="entry name" value="HisKA_3"/>
    <property type="match status" value="1"/>
</dbReference>
<dbReference type="SUPFAM" id="SSF55874">
    <property type="entry name" value="ATPase domain of HSP90 chaperone/DNA topoisomerase II/histidine kinase"/>
    <property type="match status" value="1"/>
</dbReference>
<keyword evidence="12" id="KW-1185">Reference proteome</keyword>
<evidence type="ECO:0000256" key="5">
    <source>
        <dbReference type="ARBA" id="ARBA00022777"/>
    </source>
</evidence>
<feature type="domain" description="Histidine kinase" evidence="10">
    <location>
        <begin position="252"/>
        <end position="450"/>
    </location>
</feature>
<evidence type="ECO:0000256" key="8">
    <source>
        <dbReference type="ARBA" id="ARBA00023136"/>
    </source>
</evidence>
<name>A0A643F3J8_IDEDE</name>
<dbReference type="InterPro" id="IPR036890">
    <property type="entry name" value="HATPase_C_sf"/>
</dbReference>
<dbReference type="CDD" id="cd18774">
    <property type="entry name" value="PDC2_HK_sensor"/>
    <property type="match status" value="1"/>
</dbReference>
<evidence type="ECO:0000256" key="1">
    <source>
        <dbReference type="ARBA" id="ARBA00004651"/>
    </source>
</evidence>
<dbReference type="PANTHER" id="PTHR24421">
    <property type="entry name" value="NITRATE/NITRITE SENSOR PROTEIN NARX-RELATED"/>
    <property type="match status" value="1"/>
</dbReference>
<keyword evidence="3" id="KW-0808">Transferase</keyword>
<dbReference type="InterPro" id="IPR011712">
    <property type="entry name" value="Sig_transdc_His_kin_sub3_dim/P"/>
</dbReference>
<keyword evidence="8" id="KW-0472">Membrane</keyword>
<evidence type="ECO:0000256" key="3">
    <source>
        <dbReference type="ARBA" id="ARBA00022679"/>
    </source>
</evidence>
<keyword evidence="9" id="KW-0732">Signal</keyword>
<comment type="subcellular location">
    <subcellularLocation>
        <location evidence="1">Cell membrane</location>
        <topology evidence="1">Multi-pass membrane protein</topology>
    </subcellularLocation>
</comment>
<dbReference type="SMART" id="SM01049">
    <property type="entry name" value="Cache_2"/>
    <property type="match status" value="1"/>
</dbReference>
<evidence type="ECO:0000256" key="4">
    <source>
        <dbReference type="ARBA" id="ARBA00022692"/>
    </source>
</evidence>
<dbReference type="Gene3D" id="3.30.450.20">
    <property type="entry name" value="PAS domain"/>
    <property type="match status" value="1"/>
</dbReference>
<evidence type="ECO:0000256" key="2">
    <source>
        <dbReference type="ARBA" id="ARBA00022475"/>
    </source>
</evidence>
<feature type="chain" id="PRO_5024992927" evidence="9">
    <location>
        <begin position="26"/>
        <end position="462"/>
    </location>
</feature>
<organism evidence="11 12">
    <name type="scientific">Ideonella dechloratans</name>
    <dbReference type="NCBI Taxonomy" id="36863"/>
    <lineage>
        <taxon>Bacteria</taxon>
        <taxon>Pseudomonadati</taxon>
        <taxon>Pseudomonadota</taxon>
        <taxon>Betaproteobacteria</taxon>
        <taxon>Burkholderiales</taxon>
        <taxon>Sphaerotilaceae</taxon>
        <taxon>Ideonella</taxon>
    </lineage>
</organism>
<dbReference type="EMBL" id="VZPB01000096">
    <property type="protein sequence ID" value="KAB0572844.1"/>
    <property type="molecule type" value="Genomic_DNA"/>
</dbReference>
<dbReference type="InterPro" id="IPR005467">
    <property type="entry name" value="His_kinase_dom"/>
</dbReference>
<dbReference type="PANTHER" id="PTHR24421:SF59">
    <property type="entry name" value="OXYGEN SENSOR HISTIDINE KINASE NREB"/>
    <property type="match status" value="1"/>
</dbReference>
<dbReference type="InterPro" id="IPR050482">
    <property type="entry name" value="Sensor_HK_TwoCompSys"/>
</dbReference>
<keyword evidence="2" id="KW-1003">Cell membrane</keyword>
<dbReference type="Gene3D" id="1.20.5.1930">
    <property type="match status" value="1"/>
</dbReference>
<dbReference type="AlphaFoldDB" id="A0A643F3J8"/>
<dbReference type="Gene3D" id="3.30.565.10">
    <property type="entry name" value="Histidine kinase-like ATPase, C-terminal domain"/>
    <property type="match status" value="1"/>
</dbReference>
<keyword evidence="6" id="KW-1133">Transmembrane helix</keyword>
<protein>
    <submittedName>
        <fullName evidence="11">Histidine kinase</fullName>
    </submittedName>
</protein>
<dbReference type="InterPro" id="IPR017171">
    <property type="entry name" value="Sig_transdc_His_kinase_MctS"/>
</dbReference>
<keyword evidence="7" id="KW-0902">Two-component regulatory system</keyword>
<dbReference type="GO" id="GO:0046983">
    <property type="term" value="F:protein dimerization activity"/>
    <property type="evidence" value="ECO:0007669"/>
    <property type="project" value="InterPro"/>
</dbReference>
<evidence type="ECO:0000256" key="9">
    <source>
        <dbReference type="SAM" id="SignalP"/>
    </source>
</evidence>
<dbReference type="Pfam" id="PF17200">
    <property type="entry name" value="sCache_2"/>
    <property type="match status" value="1"/>
</dbReference>
<reference evidence="11 12" key="1">
    <citation type="submission" date="2019-09" db="EMBL/GenBank/DDBJ databases">
        <title>Draft genome sequences of 48 bacterial type strains from the CCUG.</title>
        <authorList>
            <person name="Tunovic T."/>
            <person name="Pineiro-Iglesias B."/>
            <person name="Unosson C."/>
            <person name="Inganas E."/>
            <person name="Ohlen M."/>
            <person name="Cardew S."/>
            <person name="Jensie-Markopoulos S."/>
            <person name="Salva-Serra F."/>
            <person name="Jaen-Luchoro D."/>
            <person name="Karlsson R."/>
            <person name="Svensson-Stadler L."/>
            <person name="Chun J."/>
            <person name="Moore E."/>
        </authorList>
    </citation>
    <scope>NUCLEOTIDE SEQUENCE [LARGE SCALE GENOMIC DNA]</scope>
    <source>
        <strain evidence="11 12">CCUG 30977</strain>
    </source>
</reference>
<feature type="signal peptide" evidence="9">
    <location>
        <begin position="1"/>
        <end position="25"/>
    </location>
</feature>
<comment type="caution">
    <text evidence="11">The sequence shown here is derived from an EMBL/GenBank/DDBJ whole genome shotgun (WGS) entry which is preliminary data.</text>
</comment>
<dbReference type="Pfam" id="PF02518">
    <property type="entry name" value="HATPase_c"/>
    <property type="match status" value="1"/>
</dbReference>
<dbReference type="Proteomes" id="UP000430120">
    <property type="component" value="Unassembled WGS sequence"/>
</dbReference>
<evidence type="ECO:0000256" key="7">
    <source>
        <dbReference type="ARBA" id="ARBA00023012"/>
    </source>
</evidence>
<accession>A0A643F3J8</accession>
<dbReference type="GO" id="GO:0000155">
    <property type="term" value="F:phosphorelay sensor kinase activity"/>
    <property type="evidence" value="ECO:0007669"/>
    <property type="project" value="InterPro"/>
</dbReference>
<dbReference type="InterPro" id="IPR003594">
    <property type="entry name" value="HATPase_dom"/>
</dbReference>
<gene>
    <name evidence="11" type="ORF">F7Q92_20870</name>
</gene>
<sequence length="462" mass="50341">MRLRLKLVLLAAVPLLLSVALIAAAVRHQEQALARREQALVQEAYMAARQAELKHYVDLAVSTIRPLYERRHQDPQAQAEALRLLGSLDYGSDGYFFVYDLQGRVLMHSRQPELLGQNLWELRDPQGQPTIQQLIVRAKAGGGFVTYPWRKPSSGQMVPKLGYVTALPDWNWMIGTGLYLDDIQTTLGALDRQVGAHITTTLLWIAGIAMAGLGLLSASGLWLNLSEHRVADAKLGLLARQVVRSQESERAHLARELHDGTSQTLVSAKLMIESAVDSLERAGSTPPPALAKALERLNDALGEVRHLSHRLRPATLDTLGLPAALAWLGHEFGEHGQLQVHLQLDEPEPPLPDEVATVLFRVAQEALANIGKHAQAQRVSLTLSAEREGVCLTIHDDGQGFDLPAVQQDPQRGIGLRNMRERLESIDGTLELDAAPGAGTTLWARVPAAALARLGAVGAEPA</sequence>
<dbReference type="SUPFAM" id="SSF55785">
    <property type="entry name" value="PYP-like sensor domain (PAS domain)"/>
    <property type="match status" value="1"/>
</dbReference>
<keyword evidence="4" id="KW-0812">Transmembrane</keyword>
<dbReference type="PIRSF" id="PIRSF037314">
    <property type="entry name" value="STHK_MctS"/>
    <property type="match status" value="1"/>
</dbReference>
<evidence type="ECO:0000313" key="11">
    <source>
        <dbReference type="EMBL" id="KAB0572844.1"/>
    </source>
</evidence>
<evidence type="ECO:0000256" key="6">
    <source>
        <dbReference type="ARBA" id="ARBA00022989"/>
    </source>
</evidence>